<dbReference type="InterPro" id="IPR036188">
    <property type="entry name" value="FAD/NAD-bd_sf"/>
</dbReference>
<organism evidence="1">
    <name type="scientific">freshwater metagenome</name>
    <dbReference type="NCBI Taxonomy" id="449393"/>
    <lineage>
        <taxon>unclassified sequences</taxon>
        <taxon>metagenomes</taxon>
        <taxon>ecological metagenomes</taxon>
    </lineage>
</organism>
<evidence type="ECO:0000313" key="1">
    <source>
        <dbReference type="EMBL" id="CAB4696748.1"/>
    </source>
</evidence>
<dbReference type="AlphaFoldDB" id="A0A6J6PJX1"/>
<dbReference type="Gene3D" id="3.50.50.60">
    <property type="entry name" value="FAD/NAD(P)-binding domain"/>
    <property type="match status" value="1"/>
</dbReference>
<name>A0A6J6PJX1_9ZZZZ</name>
<gene>
    <name evidence="1" type="ORF">UFOPK2625_00286</name>
</gene>
<proteinExistence type="predicted"/>
<reference evidence="1" key="1">
    <citation type="submission" date="2020-05" db="EMBL/GenBank/DDBJ databases">
        <authorList>
            <person name="Chiriac C."/>
            <person name="Salcher M."/>
            <person name="Ghai R."/>
            <person name="Kavagutti S V."/>
        </authorList>
    </citation>
    <scope>NUCLEOTIDE SEQUENCE</scope>
</reference>
<dbReference type="SUPFAM" id="SSF55424">
    <property type="entry name" value="FAD/NAD-linked reductases, dimerisation (C-terminal) domain"/>
    <property type="match status" value="1"/>
</dbReference>
<dbReference type="InterPro" id="IPR016156">
    <property type="entry name" value="FAD/NAD-linked_Rdtase_dimer_sf"/>
</dbReference>
<dbReference type="EMBL" id="CAEZXZ010000025">
    <property type="protein sequence ID" value="CAB4696748.1"/>
    <property type="molecule type" value="Genomic_DNA"/>
</dbReference>
<sequence length="87" mass="9146">MALKLIMDPTNGSILGAQGVGRDGVTAPGLADLELAYAPPFGSAKDPVNMLGYIAENLLSALTTNAQSIFRLTRFAQGLLRSAHRMS</sequence>
<protein>
    <submittedName>
        <fullName evidence="1">Unannotated protein</fullName>
    </submittedName>
</protein>
<accession>A0A6J6PJX1</accession>